<keyword evidence="4" id="KW-1185">Reference proteome</keyword>
<gene>
    <name evidence="3" type="ORF">SAMN05660297_00318</name>
</gene>
<proteinExistence type="predicted"/>
<feature type="coiled-coil region" evidence="1">
    <location>
        <begin position="50"/>
        <end position="77"/>
    </location>
</feature>
<dbReference type="RefSeq" id="WP_090438268.1">
    <property type="nucleotide sequence ID" value="NZ_FOHU01000001.1"/>
</dbReference>
<protein>
    <submittedName>
        <fullName evidence="3">Copper transport outer membrane protein, MctB</fullName>
    </submittedName>
</protein>
<reference evidence="3 4" key="1">
    <citation type="submission" date="2016-10" db="EMBL/GenBank/DDBJ databases">
        <authorList>
            <person name="de Groot N.N."/>
        </authorList>
    </citation>
    <scope>NUCLEOTIDE SEQUENCE [LARGE SCALE GENOMIC DNA]</scope>
    <source>
        <strain evidence="3 4">DSM 18979</strain>
    </source>
</reference>
<dbReference type="EMBL" id="FOHU01000001">
    <property type="protein sequence ID" value="SES70503.1"/>
    <property type="molecule type" value="Genomic_DNA"/>
</dbReference>
<organism evidence="3 4">
    <name type="scientific">Natronincola peptidivorans</name>
    <dbReference type="NCBI Taxonomy" id="426128"/>
    <lineage>
        <taxon>Bacteria</taxon>
        <taxon>Bacillati</taxon>
        <taxon>Bacillota</taxon>
        <taxon>Clostridia</taxon>
        <taxon>Peptostreptococcales</taxon>
        <taxon>Natronincolaceae</taxon>
        <taxon>Natronincola</taxon>
    </lineage>
</organism>
<dbReference type="GO" id="GO:0016020">
    <property type="term" value="C:membrane"/>
    <property type="evidence" value="ECO:0007669"/>
    <property type="project" value="InterPro"/>
</dbReference>
<dbReference type="OrthoDB" id="2382049at2"/>
<dbReference type="Proteomes" id="UP000199568">
    <property type="component" value="Unassembled WGS sequence"/>
</dbReference>
<dbReference type="InterPro" id="IPR021522">
    <property type="entry name" value="MctB"/>
</dbReference>
<evidence type="ECO:0000256" key="2">
    <source>
        <dbReference type="SAM" id="Phobius"/>
    </source>
</evidence>
<dbReference type="AlphaFoldDB" id="A0A1H9YN32"/>
<keyword evidence="2" id="KW-1133">Transmembrane helix</keyword>
<feature type="transmembrane region" description="Helical" evidence="2">
    <location>
        <begin position="7"/>
        <end position="29"/>
    </location>
</feature>
<keyword evidence="1" id="KW-0175">Coiled coil</keyword>
<name>A0A1H9YN32_9FIRM</name>
<accession>A0A1H9YN32</accession>
<keyword evidence="2" id="KW-0472">Membrane</keyword>
<dbReference type="STRING" id="426128.SAMN05660297_00318"/>
<dbReference type="GO" id="GO:0055070">
    <property type="term" value="P:copper ion homeostasis"/>
    <property type="evidence" value="ECO:0007669"/>
    <property type="project" value="InterPro"/>
</dbReference>
<evidence type="ECO:0000313" key="3">
    <source>
        <dbReference type="EMBL" id="SES70503.1"/>
    </source>
</evidence>
<dbReference type="Pfam" id="PF11382">
    <property type="entry name" value="MctB"/>
    <property type="match status" value="1"/>
</dbReference>
<evidence type="ECO:0000256" key="1">
    <source>
        <dbReference type="SAM" id="Coils"/>
    </source>
</evidence>
<evidence type="ECO:0000313" key="4">
    <source>
        <dbReference type="Proteomes" id="UP000199568"/>
    </source>
</evidence>
<sequence length="293" mass="33589">MVIDIKYYIITIASIFISLGIGIIIGFNMNGDEIYLSQQQQLVDSLEYNFNMLRIEKENLINTIEELTKENENKQAFIEKAYYEIISNRLSGMNIALVQITEDYYYNNIKEVVEEAGAVMPIHIVFTDKIVNLNDKELHKINTSLGLSLTEEKLLHRINIEMMDLFINEEISYLLKYLISNKYIHFNHYKEFNDSIDQVIIAGGNQNELRDTTNDLVEDLINELKISNINIIGVERLDVAHSYIPIYNQFGISTVDNIDTLVGKISLVLTSSGKENSFGVRPYVESFTPLGIP</sequence>
<keyword evidence="2" id="KW-0812">Transmembrane</keyword>